<dbReference type="Pfam" id="PF21467">
    <property type="entry name" value="BetaGal_gal-bd"/>
    <property type="match status" value="1"/>
</dbReference>
<reference evidence="7 8" key="1">
    <citation type="submission" date="2023-07" db="EMBL/GenBank/DDBJ databases">
        <authorList>
            <person name="Lian W.-H."/>
        </authorList>
    </citation>
    <scope>NUCLEOTIDE SEQUENCE [LARGE SCALE GENOMIC DNA]</scope>
    <source>
        <strain evidence="7 8">SYSU DXS3180</strain>
    </source>
</reference>
<keyword evidence="5" id="KW-0732">Signal</keyword>
<comment type="caution">
    <text evidence="7">The sequence shown here is derived from an EMBL/GenBank/DDBJ whole genome shotgun (WGS) entry which is preliminary data.</text>
</comment>
<evidence type="ECO:0000256" key="1">
    <source>
        <dbReference type="ARBA" id="ARBA00009809"/>
    </source>
</evidence>
<feature type="chain" id="PRO_5046161543" evidence="5">
    <location>
        <begin position="21"/>
        <end position="773"/>
    </location>
</feature>
<dbReference type="Pfam" id="PF21317">
    <property type="entry name" value="BetaGal_ABD_1"/>
    <property type="match status" value="1"/>
</dbReference>
<comment type="similarity">
    <text evidence="1 4">Belongs to the glycosyl hydrolase 35 family.</text>
</comment>
<keyword evidence="2 7" id="KW-0378">Hydrolase</keyword>
<dbReference type="EC" id="3.2.1.23" evidence="7"/>
<dbReference type="PROSITE" id="PS50022">
    <property type="entry name" value="FA58C_3"/>
    <property type="match status" value="1"/>
</dbReference>
<evidence type="ECO:0000313" key="7">
    <source>
        <dbReference type="EMBL" id="MEX6691010.1"/>
    </source>
</evidence>
<dbReference type="SUPFAM" id="SSF49785">
    <property type="entry name" value="Galactose-binding domain-like"/>
    <property type="match status" value="3"/>
</dbReference>
<dbReference type="InterPro" id="IPR017853">
    <property type="entry name" value="GH"/>
</dbReference>
<keyword evidence="3 7" id="KW-0326">Glycosidase</keyword>
<feature type="domain" description="F5/8 type C" evidence="6">
    <location>
        <begin position="668"/>
        <end position="773"/>
    </location>
</feature>
<evidence type="ECO:0000256" key="5">
    <source>
        <dbReference type="SAM" id="SignalP"/>
    </source>
</evidence>
<name>A0ABV3ZN72_9BACT</name>
<dbReference type="InterPro" id="IPR008979">
    <property type="entry name" value="Galactose-bd-like_sf"/>
</dbReference>
<dbReference type="Pfam" id="PF00754">
    <property type="entry name" value="F5_F8_type_C"/>
    <property type="match status" value="1"/>
</dbReference>
<gene>
    <name evidence="7" type="ORF">QTN47_26110</name>
</gene>
<evidence type="ECO:0000313" key="8">
    <source>
        <dbReference type="Proteomes" id="UP001560573"/>
    </source>
</evidence>
<dbReference type="Proteomes" id="UP001560573">
    <property type="component" value="Unassembled WGS sequence"/>
</dbReference>
<dbReference type="Gene3D" id="2.60.120.260">
    <property type="entry name" value="Galactose-binding domain-like"/>
    <property type="match status" value="4"/>
</dbReference>
<sequence>MRLKTLYSVALLFVSLTVFSQNSSQTFSIGEDAFLLNGKPYVIRCGELHYARIPREYWRHRLKMAKAMGLNTVCAYLFWNIIEKEPGKFTWTGQSDAVEFCEIARQEGLYVILRPGPYSCAEWEFGGFPWWLLKNKDLRLRTQEPYYLETSRKYLMEVGKKLAPLQITRGGNILMVQVENEYGSYGNDTNYIGIIRDYLKEAGFEVPLFTCDGAAQLKNDTRSDIFAAVNFGGNPEAAFKALREVQPNGPLMCAEYYPGWFDSWGRPHHSGETQKVVDELKWMLEHKASFSIYMVHGGTTFGTYTGANANPYLPQTSSYDYDAPINESGAATPKYYAIRNLLNQYLQDGETLPDVPESKPSQKIENIQFTGMAPLWKQLPQPVLSDTTLLMEDLNQGYGAVLYQTTLASGDKGTLTFEDIHDYALVYLNDSLIGTIDRRKTPYRIALPAHKKNAALKILVEAMGRVNYGALMQDRKGIHGKVILSEGTLSKELKQWTHYPILLGEKNIPLTFKKLAPQRMSSPGFYRATFNVAEQADTYLDLRKWHKGLVWVNGICLGRFWNIGPTQTMYLPGCWLKKGANEVVVFDLFGMEDPSLQGLDKPILDSLTEKKEQAHKKPSQKWTLDEKDAWYQGSFVNSKEWQSQRFKPVVARYFCLEALSEVNNLPYTSIAELELLDENGKEIPRNQWKILYADSEELSGNDGNAANIFDLQFTSIWHTEWQDKTAPLPHQVVIDLGGNYKISGIKVLPRQDSSNGRIKEYRLFFGEREFGGI</sequence>
<evidence type="ECO:0000259" key="6">
    <source>
        <dbReference type="PROSITE" id="PS50022"/>
    </source>
</evidence>
<dbReference type="GO" id="GO:0004565">
    <property type="term" value="F:beta-galactosidase activity"/>
    <property type="evidence" value="ECO:0007669"/>
    <property type="project" value="UniProtKB-EC"/>
</dbReference>
<dbReference type="RefSeq" id="WP_369332426.1">
    <property type="nucleotide sequence ID" value="NZ_JAULBC010000012.1"/>
</dbReference>
<evidence type="ECO:0000256" key="4">
    <source>
        <dbReference type="RuleBase" id="RU003679"/>
    </source>
</evidence>
<proteinExistence type="inferred from homology"/>
<protein>
    <submittedName>
        <fullName evidence="7">Beta-galactosidase</fullName>
        <ecNumber evidence="7">3.2.1.23</ecNumber>
    </submittedName>
</protein>
<dbReference type="PRINTS" id="PR00742">
    <property type="entry name" value="GLHYDRLASE35"/>
</dbReference>
<feature type="signal peptide" evidence="5">
    <location>
        <begin position="1"/>
        <end position="20"/>
    </location>
</feature>
<evidence type="ECO:0000256" key="3">
    <source>
        <dbReference type="ARBA" id="ARBA00023295"/>
    </source>
</evidence>
<keyword evidence="8" id="KW-1185">Reference proteome</keyword>
<dbReference type="InterPro" id="IPR048912">
    <property type="entry name" value="BetaGal1-like_ABD1"/>
</dbReference>
<dbReference type="InterPro" id="IPR001944">
    <property type="entry name" value="Glycoside_Hdrlase_35"/>
</dbReference>
<accession>A0ABV3ZN72</accession>
<organism evidence="7 8">
    <name type="scientific">Danxiaibacter flavus</name>
    <dbReference type="NCBI Taxonomy" id="3049108"/>
    <lineage>
        <taxon>Bacteria</taxon>
        <taxon>Pseudomonadati</taxon>
        <taxon>Bacteroidota</taxon>
        <taxon>Chitinophagia</taxon>
        <taxon>Chitinophagales</taxon>
        <taxon>Chitinophagaceae</taxon>
        <taxon>Danxiaibacter</taxon>
    </lineage>
</organism>
<dbReference type="InterPro" id="IPR031330">
    <property type="entry name" value="Gly_Hdrlase_35_cat"/>
</dbReference>
<dbReference type="Gene3D" id="3.20.20.80">
    <property type="entry name" value="Glycosidases"/>
    <property type="match status" value="1"/>
</dbReference>
<dbReference type="SUPFAM" id="SSF51445">
    <property type="entry name" value="(Trans)glycosidases"/>
    <property type="match status" value="1"/>
</dbReference>
<dbReference type="InterPro" id="IPR048913">
    <property type="entry name" value="BetaGal_gal-bd"/>
</dbReference>
<dbReference type="EMBL" id="JAULBC010000012">
    <property type="protein sequence ID" value="MEX6691010.1"/>
    <property type="molecule type" value="Genomic_DNA"/>
</dbReference>
<dbReference type="Pfam" id="PF01301">
    <property type="entry name" value="Glyco_hydro_35"/>
    <property type="match status" value="1"/>
</dbReference>
<evidence type="ECO:0000256" key="2">
    <source>
        <dbReference type="ARBA" id="ARBA00022801"/>
    </source>
</evidence>
<dbReference type="InterPro" id="IPR000421">
    <property type="entry name" value="FA58C"/>
</dbReference>
<dbReference type="PANTHER" id="PTHR23421">
    <property type="entry name" value="BETA-GALACTOSIDASE RELATED"/>
    <property type="match status" value="1"/>
</dbReference>